<comment type="subcellular location">
    <subcellularLocation>
        <location evidence="1">Secreted</location>
    </subcellularLocation>
</comment>
<dbReference type="PROSITE" id="PS00330">
    <property type="entry name" value="HEMOLYSIN_CALCIUM"/>
    <property type="match status" value="2"/>
</dbReference>
<dbReference type="PANTHER" id="PTHR38340">
    <property type="entry name" value="S-LAYER PROTEIN"/>
    <property type="match status" value="1"/>
</dbReference>
<sequence length="134" mass="14041">MKERVIQIGNGGDDTLVGGAGNDYLRGDAGSDTLTGGIGNDTLVGGDDSDVFVYELGDGSDRIYGGSGWTDTIQLDLGDMTMADFGTDWTVNLTQGSIVSQDDSGLVFSDDANGIINFEDGSTIQFTEIEQVLI</sequence>
<evidence type="ECO:0000313" key="3">
    <source>
        <dbReference type="EMBL" id="MEX6633242.1"/>
    </source>
</evidence>
<gene>
    <name evidence="3" type="ORF">ABFZ84_06720</name>
</gene>
<dbReference type="Gene3D" id="2.150.10.10">
    <property type="entry name" value="Serralysin-like metalloprotease, C-terminal"/>
    <property type="match status" value="1"/>
</dbReference>
<dbReference type="PRINTS" id="PR00313">
    <property type="entry name" value="CABNDNGRPT"/>
</dbReference>
<dbReference type="InterPro" id="IPR001343">
    <property type="entry name" value="Hemolysn_Ca-bd"/>
</dbReference>
<evidence type="ECO:0000313" key="4">
    <source>
        <dbReference type="Proteomes" id="UP001560685"/>
    </source>
</evidence>
<dbReference type="Pfam" id="PF00353">
    <property type="entry name" value="HemolysinCabind"/>
    <property type="match status" value="2"/>
</dbReference>
<dbReference type="InterPro" id="IPR011049">
    <property type="entry name" value="Serralysin-like_metalloprot_C"/>
</dbReference>
<dbReference type="InterPro" id="IPR018511">
    <property type="entry name" value="Hemolysin-typ_Ca-bd_CS"/>
</dbReference>
<comment type="caution">
    <text evidence="3">The sequence shown here is derived from an EMBL/GenBank/DDBJ whole genome shotgun (WGS) entry which is preliminary data.</text>
</comment>
<protein>
    <submittedName>
        <fullName evidence="3">Calcium-binding protein</fullName>
    </submittedName>
</protein>
<dbReference type="Proteomes" id="UP001560685">
    <property type="component" value="Unassembled WGS sequence"/>
</dbReference>
<name>A0ABV3Z7D6_9PROT</name>
<dbReference type="SUPFAM" id="SSF51120">
    <property type="entry name" value="beta-Roll"/>
    <property type="match status" value="1"/>
</dbReference>
<accession>A0ABV3Z7D6</accession>
<feature type="non-terminal residue" evidence="3">
    <location>
        <position position="1"/>
    </location>
</feature>
<organism evidence="3 4">
    <name type="scientific">Hyphococcus lacteus</name>
    <dbReference type="NCBI Taxonomy" id="3143536"/>
    <lineage>
        <taxon>Bacteria</taxon>
        <taxon>Pseudomonadati</taxon>
        <taxon>Pseudomonadota</taxon>
        <taxon>Alphaproteobacteria</taxon>
        <taxon>Parvularculales</taxon>
        <taxon>Parvularculaceae</taxon>
        <taxon>Hyphococcus</taxon>
    </lineage>
</organism>
<dbReference type="RefSeq" id="WP_369313196.1">
    <property type="nucleotide sequence ID" value="NZ_JBEHZE010000001.1"/>
</dbReference>
<reference evidence="3 4" key="1">
    <citation type="submission" date="2024-05" db="EMBL/GenBank/DDBJ databases">
        <title>Three bacterial strains, DH-69, EH-24, and ECK-19 isolated from coastal sediments.</title>
        <authorList>
            <person name="Ye Y.-Q."/>
            <person name="Du Z.-J."/>
        </authorList>
    </citation>
    <scope>NUCLEOTIDE SEQUENCE [LARGE SCALE GENOMIC DNA]</scope>
    <source>
        <strain evidence="3 4">ECK-19</strain>
    </source>
</reference>
<evidence type="ECO:0000256" key="2">
    <source>
        <dbReference type="ARBA" id="ARBA00022525"/>
    </source>
</evidence>
<dbReference type="EMBL" id="JBEHZE010000001">
    <property type="protein sequence ID" value="MEX6633242.1"/>
    <property type="molecule type" value="Genomic_DNA"/>
</dbReference>
<evidence type="ECO:0000256" key="1">
    <source>
        <dbReference type="ARBA" id="ARBA00004613"/>
    </source>
</evidence>
<dbReference type="InterPro" id="IPR050557">
    <property type="entry name" value="RTX_toxin/Mannuronan_C5-epim"/>
</dbReference>
<keyword evidence="4" id="KW-1185">Reference proteome</keyword>
<keyword evidence="2" id="KW-0964">Secreted</keyword>
<proteinExistence type="predicted"/>
<dbReference type="PANTHER" id="PTHR38340:SF1">
    <property type="entry name" value="S-LAYER PROTEIN"/>
    <property type="match status" value="1"/>
</dbReference>